<dbReference type="InterPro" id="IPR050681">
    <property type="entry name" value="CDF/SLC30A"/>
</dbReference>
<proteinExistence type="inferred from homology"/>
<dbReference type="PANTHER" id="PTHR11562">
    <property type="entry name" value="CATION EFFLUX PROTEIN/ ZINC TRANSPORTER"/>
    <property type="match status" value="1"/>
</dbReference>
<dbReference type="PATRIC" id="fig|272562.8.peg.2733"/>
<dbReference type="RefSeq" id="WP_010965832.1">
    <property type="nucleotide sequence ID" value="NC_003030.1"/>
</dbReference>
<name>Q97G32_CLOAB</name>
<feature type="transmembrane region" description="Helical" evidence="8">
    <location>
        <begin position="120"/>
        <end position="143"/>
    </location>
</feature>
<comment type="similarity">
    <text evidence="2">Belongs to the cation diffusion facilitator (CDF) transporter (TC 2.A.4) family. SLC30A subfamily.</text>
</comment>
<evidence type="ECO:0000256" key="2">
    <source>
        <dbReference type="ARBA" id="ARBA00008873"/>
    </source>
</evidence>
<evidence type="ECO:0000256" key="1">
    <source>
        <dbReference type="ARBA" id="ARBA00004141"/>
    </source>
</evidence>
<evidence type="ECO:0000259" key="9">
    <source>
        <dbReference type="Pfam" id="PF01545"/>
    </source>
</evidence>
<feature type="transmembrane region" description="Helical" evidence="8">
    <location>
        <begin position="188"/>
        <end position="205"/>
    </location>
</feature>
<feature type="transmembrane region" description="Helical" evidence="8">
    <location>
        <begin position="89"/>
        <end position="108"/>
    </location>
</feature>
<dbReference type="eggNOG" id="COG1230">
    <property type="taxonomic scope" value="Bacteria"/>
</dbReference>
<feature type="domain" description="Cation efflux protein transmembrane" evidence="9">
    <location>
        <begin position="22"/>
        <end position="213"/>
    </location>
</feature>
<feature type="transmembrane region" description="Helical" evidence="8">
    <location>
        <begin position="21"/>
        <end position="46"/>
    </location>
</feature>
<keyword evidence="7 8" id="KW-0472">Membrane</keyword>
<feature type="transmembrane region" description="Helical" evidence="8">
    <location>
        <begin position="52"/>
        <end position="69"/>
    </location>
</feature>
<keyword evidence="12" id="KW-1185">Reference proteome</keyword>
<evidence type="ECO:0000256" key="8">
    <source>
        <dbReference type="SAM" id="Phobius"/>
    </source>
</evidence>
<dbReference type="InterPro" id="IPR027470">
    <property type="entry name" value="Cation_efflux_CTD"/>
</dbReference>
<feature type="transmembrane region" description="Helical" evidence="8">
    <location>
        <begin position="164"/>
        <end position="182"/>
    </location>
</feature>
<dbReference type="EMBL" id="AE001437">
    <property type="protein sequence ID" value="AAK80491.1"/>
    <property type="molecule type" value="Genomic_DNA"/>
</dbReference>
<dbReference type="InterPro" id="IPR002524">
    <property type="entry name" value="Cation_efflux"/>
</dbReference>
<evidence type="ECO:0000313" key="11">
    <source>
        <dbReference type="EMBL" id="AAK80491.1"/>
    </source>
</evidence>
<dbReference type="SUPFAM" id="SSF161111">
    <property type="entry name" value="Cation efflux protein transmembrane domain-like"/>
    <property type="match status" value="1"/>
</dbReference>
<dbReference type="GO" id="GO:0005385">
    <property type="term" value="F:zinc ion transmembrane transporter activity"/>
    <property type="evidence" value="ECO:0007669"/>
    <property type="project" value="TreeGrafter"/>
</dbReference>
<keyword evidence="5 8" id="KW-1133">Transmembrane helix</keyword>
<dbReference type="PANTHER" id="PTHR11562:SF17">
    <property type="entry name" value="RE54080P-RELATED"/>
    <property type="match status" value="1"/>
</dbReference>
<keyword evidence="4 8" id="KW-0812">Transmembrane</keyword>
<dbReference type="Gene3D" id="3.30.70.1350">
    <property type="entry name" value="Cation efflux protein, cytoplasmic domain"/>
    <property type="match status" value="1"/>
</dbReference>
<dbReference type="InterPro" id="IPR027469">
    <property type="entry name" value="Cation_efflux_TMD_sf"/>
</dbReference>
<evidence type="ECO:0000256" key="6">
    <source>
        <dbReference type="ARBA" id="ARBA00023065"/>
    </source>
</evidence>
<keyword evidence="3" id="KW-0813">Transport</keyword>
<accession>Q97G32</accession>
<dbReference type="HOGENOM" id="CLU_013430_0_0_9"/>
<keyword evidence="6" id="KW-0406">Ion transport</keyword>
<organism evidence="11 12">
    <name type="scientific">Clostridium acetobutylicum (strain ATCC 824 / DSM 792 / JCM 1419 / IAM 19013 / LMG 5710 / NBRC 13948 / NRRL B-527 / VKM B-1787 / 2291 / W)</name>
    <dbReference type="NCBI Taxonomy" id="272562"/>
    <lineage>
        <taxon>Bacteria</taxon>
        <taxon>Bacillati</taxon>
        <taxon>Bacillota</taxon>
        <taxon>Clostridia</taxon>
        <taxon>Eubacteriales</taxon>
        <taxon>Clostridiaceae</taxon>
        <taxon>Clostridium</taxon>
    </lineage>
</organism>
<dbReference type="InterPro" id="IPR058533">
    <property type="entry name" value="Cation_efflux_TM"/>
</dbReference>
<dbReference type="OrthoDB" id="9809646at2"/>
<evidence type="ECO:0000313" key="12">
    <source>
        <dbReference type="Proteomes" id="UP000000814"/>
    </source>
</evidence>
<reference evidence="11 12" key="1">
    <citation type="journal article" date="2001" name="J. Bacteriol.">
        <title>Genome sequence and comparative analysis of the solvent-producing bacterium Clostridium acetobutylicum.</title>
        <authorList>
            <person name="Nolling J."/>
            <person name="Breton G."/>
            <person name="Omelchenko M.V."/>
            <person name="Makarova K.S."/>
            <person name="Zeng Q."/>
            <person name="Gibson R."/>
            <person name="Lee H.M."/>
            <person name="Dubois J."/>
            <person name="Qiu D."/>
            <person name="Hitti J."/>
            <person name="Wolf Y.I."/>
            <person name="Tatusov R.L."/>
            <person name="Sabathe F."/>
            <person name="Doucette-Stamm L."/>
            <person name="Soucaille P."/>
            <person name="Daly M.J."/>
            <person name="Bennett G.N."/>
            <person name="Koonin E.V."/>
            <person name="Smith D.R."/>
        </authorList>
    </citation>
    <scope>NUCLEOTIDE SEQUENCE [LARGE SCALE GENOMIC DNA]</scope>
    <source>
        <strain evidence="12">ATCC 824 / DSM 792 / JCM 1419 / LMG 5710 / VKM B-1787</strain>
    </source>
</reference>
<evidence type="ECO:0000256" key="3">
    <source>
        <dbReference type="ARBA" id="ARBA00022448"/>
    </source>
</evidence>
<dbReference type="Pfam" id="PF01545">
    <property type="entry name" value="Cation_efflux"/>
    <property type="match status" value="1"/>
</dbReference>
<feature type="domain" description="Cation efflux protein cytoplasmic" evidence="10">
    <location>
        <begin position="220"/>
        <end position="293"/>
    </location>
</feature>
<evidence type="ECO:0000259" key="10">
    <source>
        <dbReference type="Pfam" id="PF16916"/>
    </source>
</evidence>
<dbReference type="KEGG" id="cac:CA_C2540"/>
<gene>
    <name evidence="11" type="ordered locus">CA_C2540</name>
</gene>
<dbReference type="InterPro" id="IPR036837">
    <property type="entry name" value="Cation_efflux_CTD_sf"/>
</dbReference>
<sequence length="303" mass="33854">MEKHSHEHHHHHDISSISKNKLFFVIIFNFIIALAEVIGGSISGSLSLISDALHNLSDTASLILSYVSIKISEKPKNKAKTYGYKRANILAAFINSAALIGISIFLGVQALEKLTSLKKINANIVIVVALIGLLGNFLSVIILKKGAEKSLNVRSSYLHMLSDAMASLAVIISGVFIKYFAIYWIDSVLTIFINMLILKSSYNILKESINILMQTTPVNLDMDDVKEQLLKIKEIKGVHHFHIWTLDENNIVLEGHIEIDDILVSETRAISDKIEHILNEDFHITHVVIQFESTSCEDNICKI</sequence>
<dbReference type="SUPFAM" id="SSF160240">
    <property type="entry name" value="Cation efflux protein cytoplasmic domain-like"/>
    <property type="match status" value="1"/>
</dbReference>
<evidence type="ECO:0000256" key="5">
    <source>
        <dbReference type="ARBA" id="ARBA00022989"/>
    </source>
</evidence>
<dbReference type="GO" id="GO:0005886">
    <property type="term" value="C:plasma membrane"/>
    <property type="evidence" value="ECO:0007669"/>
    <property type="project" value="TreeGrafter"/>
</dbReference>
<dbReference type="Proteomes" id="UP000000814">
    <property type="component" value="Chromosome"/>
</dbReference>
<dbReference type="PIR" id="H97212">
    <property type="entry name" value="H97212"/>
</dbReference>
<protein>
    <submittedName>
        <fullName evidence="11">Co/Zn/Cd efflux system component</fullName>
    </submittedName>
</protein>
<comment type="subcellular location">
    <subcellularLocation>
        <location evidence="1">Membrane</location>
        <topology evidence="1">Multi-pass membrane protein</topology>
    </subcellularLocation>
</comment>
<dbReference type="Pfam" id="PF16916">
    <property type="entry name" value="ZT_dimer"/>
    <property type="match status" value="1"/>
</dbReference>
<evidence type="ECO:0000256" key="7">
    <source>
        <dbReference type="ARBA" id="ARBA00023136"/>
    </source>
</evidence>
<dbReference type="STRING" id="272562.CA_C2540"/>
<dbReference type="NCBIfam" id="TIGR01297">
    <property type="entry name" value="CDF"/>
    <property type="match status" value="1"/>
</dbReference>
<dbReference type="GeneID" id="44999013"/>
<dbReference type="AlphaFoldDB" id="Q97G32"/>
<evidence type="ECO:0000256" key="4">
    <source>
        <dbReference type="ARBA" id="ARBA00022692"/>
    </source>
</evidence>
<dbReference type="Gene3D" id="1.20.1510.10">
    <property type="entry name" value="Cation efflux protein transmembrane domain"/>
    <property type="match status" value="1"/>
</dbReference>